<dbReference type="EMBL" id="BOQT01000029">
    <property type="protein sequence ID" value="GIN23284.1"/>
    <property type="molecule type" value="Genomic_DNA"/>
</dbReference>
<evidence type="ECO:0000313" key="2">
    <source>
        <dbReference type="Proteomes" id="UP000680279"/>
    </source>
</evidence>
<keyword evidence="2" id="KW-1185">Reference proteome</keyword>
<dbReference type="InterPro" id="IPR027396">
    <property type="entry name" value="DsrEFH-like"/>
</dbReference>
<accession>A0ABQ4KC26</accession>
<protein>
    <recommendedName>
        <fullName evidence="3">DsrE family protein</fullName>
    </recommendedName>
</protein>
<comment type="caution">
    <text evidence="1">The sequence shown here is derived from an EMBL/GenBank/DDBJ whole genome shotgun (WGS) entry which is preliminary data.</text>
</comment>
<reference evidence="1 2" key="1">
    <citation type="submission" date="2021-03" db="EMBL/GenBank/DDBJ databases">
        <title>Antimicrobial resistance genes in bacteria isolated from Japanese honey, and their potential for conferring macrolide and lincosamide resistance in the American foulbrood pathogen Paenibacillus larvae.</title>
        <authorList>
            <person name="Okamoto M."/>
            <person name="Kumagai M."/>
            <person name="Kanamori H."/>
            <person name="Takamatsu D."/>
        </authorList>
    </citation>
    <scope>NUCLEOTIDE SEQUENCE [LARGE SCALE GENOMIC DNA]</scope>
    <source>
        <strain evidence="1 2">J1TS3</strain>
    </source>
</reference>
<name>A0ABQ4KC26_9BACI</name>
<dbReference type="Proteomes" id="UP000680279">
    <property type="component" value="Unassembled WGS sequence"/>
</dbReference>
<evidence type="ECO:0000313" key="1">
    <source>
        <dbReference type="EMBL" id="GIN23284.1"/>
    </source>
</evidence>
<gene>
    <name evidence="1" type="ORF">J1TS3_44180</name>
</gene>
<evidence type="ECO:0008006" key="3">
    <source>
        <dbReference type="Google" id="ProtNLM"/>
    </source>
</evidence>
<dbReference type="RefSeq" id="WP_212963966.1">
    <property type="nucleotide sequence ID" value="NZ_BOQT01000029.1"/>
</dbReference>
<sequence>MAVINKYVVIIQANQQDIGKAVHGLLYGKELHDEGIEVDIVFDGLGTQWPNEFSKADHPFNALYKQVMKTGIIKGGCQACAGFFDTDDEIIEEGLSLVGNEQTGGHIPFAQYVKEGFTPIVL</sequence>
<organism evidence="1 2">
    <name type="scientific">Siminovitchia fordii</name>
    <dbReference type="NCBI Taxonomy" id="254759"/>
    <lineage>
        <taxon>Bacteria</taxon>
        <taxon>Bacillati</taxon>
        <taxon>Bacillota</taxon>
        <taxon>Bacilli</taxon>
        <taxon>Bacillales</taxon>
        <taxon>Bacillaceae</taxon>
        <taxon>Siminovitchia</taxon>
    </lineage>
</organism>
<proteinExistence type="predicted"/>
<dbReference type="SUPFAM" id="SSF75169">
    <property type="entry name" value="DsrEFH-like"/>
    <property type="match status" value="1"/>
</dbReference>